<feature type="chain" id="PRO_5045701156" evidence="1">
    <location>
        <begin position="20"/>
        <end position="81"/>
    </location>
</feature>
<dbReference type="RefSeq" id="XP_053023320.1">
    <property type="nucleotide sequence ID" value="XM_053172125.1"/>
</dbReference>
<name>A0ABY7CSU4_9BASI</name>
<evidence type="ECO:0000313" key="2">
    <source>
        <dbReference type="EMBL" id="WAQ87765.1"/>
    </source>
</evidence>
<evidence type="ECO:0000256" key="1">
    <source>
        <dbReference type="SAM" id="SignalP"/>
    </source>
</evidence>
<protein>
    <submittedName>
        <fullName evidence="2">Uncharacterized protein</fullName>
    </submittedName>
</protein>
<keyword evidence="1" id="KW-0732">Signal</keyword>
<feature type="signal peptide" evidence="1">
    <location>
        <begin position="1"/>
        <end position="19"/>
    </location>
</feature>
<accession>A0ABY7CSU4</accession>
<organism evidence="2 3">
    <name type="scientific">Puccinia triticina</name>
    <dbReference type="NCBI Taxonomy" id="208348"/>
    <lineage>
        <taxon>Eukaryota</taxon>
        <taxon>Fungi</taxon>
        <taxon>Dikarya</taxon>
        <taxon>Basidiomycota</taxon>
        <taxon>Pucciniomycotina</taxon>
        <taxon>Pucciniomycetes</taxon>
        <taxon>Pucciniales</taxon>
        <taxon>Pucciniaceae</taxon>
        <taxon>Puccinia</taxon>
    </lineage>
</organism>
<proteinExistence type="predicted"/>
<keyword evidence="3" id="KW-1185">Reference proteome</keyword>
<dbReference type="GeneID" id="77813020"/>
<reference evidence="2" key="1">
    <citation type="submission" date="2022-10" db="EMBL/GenBank/DDBJ databases">
        <title>Puccinia triticina Genome sequencing and assembly.</title>
        <authorList>
            <person name="Li C."/>
        </authorList>
    </citation>
    <scope>NUCLEOTIDE SEQUENCE</scope>
    <source>
        <strain evidence="2">Pt15</strain>
    </source>
</reference>
<dbReference type="Proteomes" id="UP001164743">
    <property type="component" value="Chromosome 8A"/>
</dbReference>
<sequence>MRFTVATSLCLALLNTASAQLFGGPLSVLPTHLFSPQNDGGCGGNGGYAPVQMSCGNQGDNAGFSLANINALTSIHDCFRY</sequence>
<evidence type="ECO:0000313" key="3">
    <source>
        <dbReference type="Proteomes" id="UP001164743"/>
    </source>
</evidence>
<dbReference type="EMBL" id="CP110428">
    <property type="protein sequence ID" value="WAQ87765.1"/>
    <property type="molecule type" value="Genomic_DNA"/>
</dbReference>
<gene>
    <name evidence="2" type="ORF">PtA15_8A671</name>
</gene>